<keyword evidence="3" id="KW-1185">Reference proteome</keyword>
<comment type="caution">
    <text evidence="2">The sequence shown here is derived from an EMBL/GenBank/DDBJ whole genome shotgun (WGS) entry which is preliminary data.</text>
</comment>
<dbReference type="AlphaFoldDB" id="A0A9W4E386"/>
<dbReference type="EMBL" id="CAJSLV010000105">
    <property type="protein sequence ID" value="CAG6398632.1"/>
    <property type="molecule type" value="Genomic_DNA"/>
</dbReference>
<evidence type="ECO:0000313" key="2">
    <source>
        <dbReference type="EMBL" id="CAG6398632.1"/>
    </source>
</evidence>
<feature type="region of interest" description="Disordered" evidence="1">
    <location>
        <begin position="36"/>
        <end position="71"/>
    </location>
</feature>
<evidence type="ECO:0000256" key="1">
    <source>
        <dbReference type="SAM" id="MobiDB-lite"/>
    </source>
</evidence>
<protein>
    <submittedName>
        <fullName evidence="2">Uncharacterized protein</fullName>
    </submittedName>
</protein>
<evidence type="ECO:0000313" key="3">
    <source>
        <dbReference type="Proteomes" id="UP001152519"/>
    </source>
</evidence>
<reference evidence="2" key="1">
    <citation type="submission" date="2021-05" db="EMBL/GenBank/DDBJ databases">
        <authorList>
            <person name="Arsene-Ploetze F."/>
        </authorList>
    </citation>
    <scope>NUCLEOTIDE SEQUENCE</scope>
    <source>
        <strain evidence="2">DSM 42138</strain>
    </source>
</reference>
<dbReference type="Proteomes" id="UP001152519">
    <property type="component" value="Unassembled WGS sequence"/>
</dbReference>
<sequence>MAVRPLAQGGARGAGNRALSLPQSFARVCPHLASLAGGWSGADRRAPSGRKRPSQRAPSPPDARRPRRPCR</sequence>
<accession>A0A9W4E386</accession>
<proteinExistence type="predicted"/>
<name>A0A9W4E386_9ACTN</name>
<gene>
    <name evidence="2" type="ORF">SCOCK_710025</name>
</gene>
<organism evidence="2 3">
    <name type="scientific">Actinacidiphila cocklensis</name>
    <dbReference type="NCBI Taxonomy" id="887465"/>
    <lineage>
        <taxon>Bacteria</taxon>
        <taxon>Bacillati</taxon>
        <taxon>Actinomycetota</taxon>
        <taxon>Actinomycetes</taxon>
        <taxon>Kitasatosporales</taxon>
        <taxon>Streptomycetaceae</taxon>
        <taxon>Actinacidiphila</taxon>
    </lineage>
</organism>